<name>A0ABR8LX10_9FLAO</name>
<gene>
    <name evidence="1" type="ORF">IEG06_14755</name>
</gene>
<dbReference type="RefSeq" id="WP_191101695.1">
    <property type="nucleotide sequence ID" value="NZ_JACXXH010000020.1"/>
</dbReference>
<dbReference type="Proteomes" id="UP000627521">
    <property type="component" value="Unassembled WGS sequence"/>
</dbReference>
<dbReference type="EMBL" id="JACXXH010000020">
    <property type="protein sequence ID" value="MBD3864707.1"/>
    <property type="molecule type" value="Genomic_DNA"/>
</dbReference>
<organism evidence="1 2">
    <name type="scientific">Olleya marilimosa</name>
    <dbReference type="NCBI Taxonomy" id="272164"/>
    <lineage>
        <taxon>Bacteria</taxon>
        <taxon>Pseudomonadati</taxon>
        <taxon>Bacteroidota</taxon>
        <taxon>Flavobacteriia</taxon>
        <taxon>Flavobacteriales</taxon>
        <taxon>Flavobacteriaceae</taxon>
    </lineage>
</organism>
<evidence type="ECO:0000313" key="2">
    <source>
        <dbReference type="Proteomes" id="UP000627521"/>
    </source>
</evidence>
<reference evidence="1 2" key="1">
    <citation type="submission" date="2020-09" db="EMBL/GenBank/DDBJ databases">
        <title>Bacillus nautilus sp. nov., Chryseoglobus crepusculi sp. nov, and Psychrobacter noctis sp. nov., isolated from deep-sea sponges from the equatorial Atlantic.</title>
        <authorList>
            <person name="Stennett H.L."/>
            <person name="Williams S.E."/>
        </authorList>
    </citation>
    <scope>NUCLEOTIDE SEQUENCE [LARGE SCALE GENOMIC DNA]</scope>
    <source>
        <strain evidence="1 2">28M-24</strain>
    </source>
</reference>
<protein>
    <recommendedName>
        <fullName evidence="3">Zinc-binding domain-containing protein</fullName>
    </recommendedName>
</protein>
<evidence type="ECO:0000313" key="1">
    <source>
        <dbReference type="EMBL" id="MBD3864707.1"/>
    </source>
</evidence>
<accession>A0ABR8LX10</accession>
<sequence length="176" mass="20899">MCRYGFNNTYKPHYACFNCRKSFKRRLFEDIYDNNNQIKKKAKCPECQSLMADMGLDFKAPKITDRKAWTQLSLLFEVGLTFHGCGCSSLGQIPKDKKELIIKFETQKKDYERHLKYWIKKSENPTNNKYKTELSNEFEWGTPVIKNSEDTQQNSIEYWKERIIEIENQITIANKV</sequence>
<keyword evidence="2" id="KW-1185">Reference proteome</keyword>
<proteinExistence type="predicted"/>
<comment type="caution">
    <text evidence="1">The sequence shown here is derived from an EMBL/GenBank/DDBJ whole genome shotgun (WGS) entry which is preliminary data.</text>
</comment>
<evidence type="ECO:0008006" key="3">
    <source>
        <dbReference type="Google" id="ProtNLM"/>
    </source>
</evidence>